<dbReference type="SMART" id="SM01403">
    <property type="entry name" value="Ribosomal_S10"/>
    <property type="match status" value="1"/>
</dbReference>
<evidence type="ECO:0000256" key="1">
    <source>
        <dbReference type="ARBA" id="ARBA00004173"/>
    </source>
</evidence>
<accession>A0A6P7T7D7</accession>
<organism evidence="8 9">
    <name type="scientific">Octopus sinensis</name>
    <name type="common">East Asian common octopus</name>
    <dbReference type="NCBI Taxonomy" id="2607531"/>
    <lineage>
        <taxon>Eukaryota</taxon>
        <taxon>Metazoa</taxon>
        <taxon>Spiralia</taxon>
        <taxon>Lophotrochozoa</taxon>
        <taxon>Mollusca</taxon>
        <taxon>Cephalopoda</taxon>
        <taxon>Coleoidea</taxon>
        <taxon>Octopodiformes</taxon>
        <taxon>Octopoda</taxon>
        <taxon>Incirrata</taxon>
        <taxon>Octopodidae</taxon>
        <taxon>Octopus</taxon>
    </lineage>
</organism>
<dbReference type="InterPro" id="IPR040055">
    <property type="entry name" value="Ribosomal_uS10m"/>
</dbReference>
<comment type="similarity">
    <text evidence="2">Belongs to the universal ribosomal protein uS10 family.</text>
</comment>
<dbReference type="GO" id="GO:0006412">
    <property type="term" value="P:translation"/>
    <property type="evidence" value="ECO:0007669"/>
    <property type="project" value="InterPro"/>
</dbReference>
<dbReference type="InterPro" id="IPR036838">
    <property type="entry name" value="Ribosomal_uS10_dom_sf"/>
</dbReference>
<dbReference type="RefSeq" id="XP_029646709.1">
    <property type="nucleotide sequence ID" value="XM_029790849.2"/>
</dbReference>
<keyword evidence="8" id="KW-1185">Reference proteome</keyword>
<comment type="subcellular location">
    <subcellularLocation>
        <location evidence="1">Mitochondrion</location>
    </subcellularLocation>
</comment>
<proteinExistence type="inferred from homology"/>
<keyword evidence="4" id="KW-0496">Mitochondrion</keyword>
<reference evidence="9" key="1">
    <citation type="submission" date="2025-08" db="UniProtKB">
        <authorList>
            <consortium name="RefSeq"/>
        </authorList>
    </citation>
    <scope>IDENTIFICATION</scope>
</reference>
<dbReference type="GO" id="GO:0005763">
    <property type="term" value="C:mitochondrial small ribosomal subunit"/>
    <property type="evidence" value="ECO:0007669"/>
    <property type="project" value="InterPro"/>
</dbReference>
<dbReference type="HAMAP" id="MF_00508">
    <property type="entry name" value="Ribosomal_uS10"/>
    <property type="match status" value="1"/>
</dbReference>
<keyword evidence="3 9" id="KW-0689">Ribosomal protein</keyword>
<evidence type="ECO:0000256" key="7">
    <source>
        <dbReference type="ARBA" id="ARBA00035544"/>
    </source>
</evidence>
<evidence type="ECO:0000256" key="5">
    <source>
        <dbReference type="ARBA" id="ARBA00023274"/>
    </source>
</evidence>
<gene>
    <name evidence="9" type="primary">LOC115220702</name>
</gene>
<name>A0A6P7T7D7_9MOLL</name>
<keyword evidence="5" id="KW-0687">Ribonucleoprotein</keyword>
<evidence type="ECO:0000256" key="3">
    <source>
        <dbReference type="ARBA" id="ARBA00022980"/>
    </source>
</evidence>
<dbReference type="InterPro" id="IPR027486">
    <property type="entry name" value="Ribosomal_uS10_dom"/>
</dbReference>
<dbReference type="Proteomes" id="UP000515154">
    <property type="component" value="Linkage group LG17"/>
</dbReference>
<sequence length="209" mass="23584">MKLLTNISKLCQHVSRNSRCTSTLLFPVRLNPLKCSSHLPRTPGSISNYSPVSCFSHGPTSPNIKEDHVVVNHNINGQLTDSDAELDCLYRKIDVEVKGHDPAVINSYEKFVRMAAEGLGVQIGSVFTPPKVITRYTLLKSVHIYKKHRVQYENRTHFRVIEFIHLTGSTADTILEYVQRNLPEGMAMKVTKHRIEALPEHVDAATIEK</sequence>
<evidence type="ECO:0000313" key="9">
    <source>
        <dbReference type="RefSeq" id="XP_029646709.1"/>
    </source>
</evidence>
<dbReference type="KEGG" id="osn:115220702"/>
<evidence type="ECO:0000256" key="6">
    <source>
        <dbReference type="ARBA" id="ARBA00035261"/>
    </source>
</evidence>
<dbReference type="InterPro" id="IPR001848">
    <property type="entry name" value="Ribosomal_uS10"/>
</dbReference>
<evidence type="ECO:0000313" key="8">
    <source>
        <dbReference type="Proteomes" id="UP000515154"/>
    </source>
</evidence>
<dbReference type="SUPFAM" id="SSF54999">
    <property type="entry name" value="Ribosomal protein S10"/>
    <property type="match status" value="1"/>
</dbReference>
<dbReference type="GO" id="GO:0003735">
    <property type="term" value="F:structural constituent of ribosome"/>
    <property type="evidence" value="ECO:0007669"/>
    <property type="project" value="InterPro"/>
</dbReference>
<protein>
    <recommendedName>
        <fullName evidence="6">Small ribosomal subunit protein uS10m</fullName>
    </recommendedName>
    <alternativeName>
        <fullName evidence="7">28S ribosomal protein S10, mitochondrial</fullName>
    </alternativeName>
</protein>
<evidence type="ECO:0000256" key="2">
    <source>
        <dbReference type="ARBA" id="ARBA00007102"/>
    </source>
</evidence>
<dbReference type="AlphaFoldDB" id="A0A6P7T7D7"/>
<dbReference type="PANTHER" id="PTHR13334:SF4">
    <property type="entry name" value="SMALL RIBOSOMAL SUBUNIT PROTEIN US10M"/>
    <property type="match status" value="1"/>
</dbReference>
<evidence type="ECO:0000256" key="4">
    <source>
        <dbReference type="ARBA" id="ARBA00023128"/>
    </source>
</evidence>
<dbReference type="PANTHER" id="PTHR13334">
    <property type="entry name" value="MITOCHONDRIAL 28S RIBOSOMAL PROTEIN S10"/>
    <property type="match status" value="1"/>
</dbReference>
<dbReference type="Gene3D" id="3.30.70.600">
    <property type="entry name" value="Ribosomal protein S10 domain"/>
    <property type="match status" value="1"/>
</dbReference>
<dbReference type="Pfam" id="PF00338">
    <property type="entry name" value="Ribosomal_S10"/>
    <property type="match status" value="1"/>
</dbReference>